<gene>
    <name evidence="3" type="ORF">DRO07_02485</name>
</gene>
<evidence type="ECO:0000313" key="3">
    <source>
        <dbReference type="EMBL" id="RLG69319.1"/>
    </source>
</evidence>
<dbReference type="PANTHER" id="PTHR30486">
    <property type="entry name" value="TWITCHING MOTILITY PROTEIN PILT"/>
    <property type="match status" value="1"/>
</dbReference>
<comment type="caution">
    <text evidence="3">The sequence shown here is derived from an EMBL/GenBank/DDBJ whole genome shotgun (WGS) entry which is preliminary data.</text>
</comment>
<dbReference type="InterPro" id="IPR027417">
    <property type="entry name" value="P-loop_NTPase"/>
</dbReference>
<dbReference type="Gene3D" id="3.30.70.20">
    <property type="match status" value="1"/>
</dbReference>
<dbReference type="CDD" id="cd01130">
    <property type="entry name" value="VirB11-like_ATPase"/>
    <property type="match status" value="1"/>
</dbReference>
<comment type="similarity">
    <text evidence="1">Belongs to the GSP E family.</text>
</comment>
<dbReference type="AlphaFoldDB" id="A0A497JF70"/>
<reference evidence="3 4" key="1">
    <citation type="submission" date="2018-06" db="EMBL/GenBank/DDBJ databases">
        <title>Extensive metabolic versatility and redundancy in microbially diverse, dynamic hydrothermal sediments.</title>
        <authorList>
            <person name="Dombrowski N."/>
            <person name="Teske A."/>
            <person name="Baker B.J."/>
        </authorList>
    </citation>
    <scope>NUCLEOTIDE SEQUENCE [LARGE SCALE GENOMIC DNA]</scope>
    <source>
        <strain evidence="3">B9_G13</strain>
    </source>
</reference>
<dbReference type="InterPro" id="IPR001482">
    <property type="entry name" value="T2SS/T4SS_dom"/>
</dbReference>
<protein>
    <recommendedName>
        <fullName evidence="2">4Fe-4S ferredoxin-type domain-containing protein</fullName>
    </recommendedName>
</protein>
<dbReference type="SUPFAM" id="SSF54862">
    <property type="entry name" value="4Fe-4S ferredoxins"/>
    <property type="match status" value="1"/>
</dbReference>
<organism evidence="3 4">
    <name type="scientific">Candidatus Iainarchaeum sp</name>
    <dbReference type="NCBI Taxonomy" id="3101447"/>
    <lineage>
        <taxon>Archaea</taxon>
        <taxon>Candidatus Iainarchaeota</taxon>
        <taxon>Candidatus Iainarchaeia</taxon>
        <taxon>Candidatus Iainarchaeales</taxon>
        <taxon>Candidatus Iainarchaeaceae</taxon>
        <taxon>Candidatus Iainarchaeum</taxon>
    </lineage>
</organism>
<dbReference type="InterPro" id="IPR017900">
    <property type="entry name" value="4Fe4S_Fe_S_CS"/>
</dbReference>
<dbReference type="Proteomes" id="UP000277633">
    <property type="component" value="Unassembled WGS sequence"/>
</dbReference>
<dbReference type="GO" id="GO:0016887">
    <property type="term" value="F:ATP hydrolysis activity"/>
    <property type="evidence" value="ECO:0007669"/>
    <property type="project" value="InterPro"/>
</dbReference>
<evidence type="ECO:0000313" key="4">
    <source>
        <dbReference type="Proteomes" id="UP000277633"/>
    </source>
</evidence>
<dbReference type="PROSITE" id="PS51379">
    <property type="entry name" value="4FE4S_FER_2"/>
    <property type="match status" value="1"/>
</dbReference>
<accession>A0A497JF70</accession>
<dbReference type="PANTHER" id="PTHR30486:SF15">
    <property type="entry name" value="TYPE II_IV SECRETION SYSTEM ATPASE"/>
    <property type="match status" value="1"/>
</dbReference>
<dbReference type="EMBL" id="QMWO01000085">
    <property type="protein sequence ID" value="RLG69319.1"/>
    <property type="molecule type" value="Genomic_DNA"/>
</dbReference>
<feature type="domain" description="4Fe-4S ferredoxin-type" evidence="2">
    <location>
        <begin position="1"/>
        <end position="23"/>
    </location>
</feature>
<feature type="non-terminal residue" evidence="3">
    <location>
        <position position="1"/>
    </location>
</feature>
<dbReference type="Gene3D" id="3.30.450.380">
    <property type="match status" value="1"/>
</dbReference>
<dbReference type="Gene3D" id="3.40.50.300">
    <property type="entry name" value="P-loop containing nucleotide triphosphate hydrolases"/>
    <property type="match status" value="1"/>
</dbReference>
<proteinExistence type="inferred from homology"/>
<dbReference type="Pfam" id="PF00037">
    <property type="entry name" value="Fer4"/>
    <property type="match status" value="1"/>
</dbReference>
<dbReference type="CDD" id="cd04410">
    <property type="entry name" value="DMSOR_beta-like"/>
    <property type="match status" value="1"/>
</dbReference>
<dbReference type="InterPro" id="IPR017896">
    <property type="entry name" value="4Fe4S_Fe-S-bd"/>
</dbReference>
<dbReference type="SUPFAM" id="SSF52540">
    <property type="entry name" value="P-loop containing nucleoside triphosphate hydrolases"/>
    <property type="match status" value="1"/>
</dbReference>
<dbReference type="Pfam" id="PF00437">
    <property type="entry name" value="T2SSE"/>
    <property type="match status" value="1"/>
</dbReference>
<dbReference type="InterPro" id="IPR050921">
    <property type="entry name" value="T4SS_GSP_E_ATPase"/>
</dbReference>
<name>A0A497JF70_9ARCH</name>
<sequence length="520" mass="59815">SKCNGCGDCVLACPYGAITIKNGKARKCDLCASYNFEIVCINNCKHGAIKVEKTEQEMKEIERALGWFCFEVKEGVQRIYREKPKIIEANNELWYLLELPELSLEEAKLVKFALEEFQNNGYKEKEIEKALANYCRKNLIVLEKEQKDYIKRLLKNLTQCYGPLSELIADDELEEIALIGLGREKPVKVFHQRFGWCNCNLYFANEQAVRALVNRMLQKTERRLTLNAPRVNGTLPDGSRINATLPPVSLGEPTFTIRKFNVKRFTPAELIRNKTFSLELMAFLWCVMQADCSLVIAGNTGSGKTTSLNAIFSFVPLNERIVVIEETPELKIPHKHVVKLTVCREKGIEMHNLIEDSLRMRPDRIIVSEIRSAEETRAFINTLLAGQGKGSYATFHANSAKEAVKRLEFLGIRSTDIASIDLLLIQRRWPRAMNKRIFEERRMIEVAELSEKAKLRMLYRFNYKKNRLIKTNKSRRIAEKIERTFGARASKVIKEREKALKKYLQAGKNIIDFLSEVNVH</sequence>
<dbReference type="GO" id="GO:0016491">
    <property type="term" value="F:oxidoreductase activity"/>
    <property type="evidence" value="ECO:0007669"/>
    <property type="project" value="UniProtKB-ARBA"/>
</dbReference>
<evidence type="ECO:0000259" key="2">
    <source>
        <dbReference type="PROSITE" id="PS51379"/>
    </source>
</evidence>
<evidence type="ECO:0000256" key="1">
    <source>
        <dbReference type="ARBA" id="ARBA00006611"/>
    </source>
</evidence>
<dbReference type="PROSITE" id="PS00198">
    <property type="entry name" value="4FE4S_FER_1"/>
    <property type="match status" value="1"/>
</dbReference>